<reference evidence="1 2" key="1">
    <citation type="journal article" date="2018" name="Nat. Ecol. Evol.">
        <title>Pezizomycetes genomes reveal the molecular basis of ectomycorrhizal truffle lifestyle.</title>
        <authorList>
            <person name="Murat C."/>
            <person name="Payen T."/>
            <person name="Noel B."/>
            <person name="Kuo A."/>
            <person name="Morin E."/>
            <person name="Chen J."/>
            <person name="Kohler A."/>
            <person name="Krizsan K."/>
            <person name="Balestrini R."/>
            <person name="Da Silva C."/>
            <person name="Montanini B."/>
            <person name="Hainaut M."/>
            <person name="Levati E."/>
            <person name="Barry K.W."/>
            <person name="Belfiori B."/>
            <person name="Cichocki N."/>
            <person name="Clum A."/>
            <person name="Dockter R.B."/>
            <person name="Fauchery L."/>
            <person name="Guy J."/>
            <person name="Iotti M."/>
            <person name="Le Tacon F."/>
            <person name="Lindquist E.A."/>
            <person name="Lipzen A."/>
            <person name="Malagnac F."/>
            <person name="Mello A."/>
            <person name="Molinier V."/>
            <person name="Miyauchi S."/>
            <person name="Poulain J."/>
            <person name="Riccioni C."/>
            <person name="Rubini A."/>
            <person name="Sitrit Y."/>
            <person name="Splivallo R."/>
            <person name="Traeger S."/>
            <person name="Wang M."/>
            <person name="Zifcakova L."/>
            <person name="Wipf D."/>
            <person name="Zambonelli A."/>
            <person name="Paolocci F."/>
            <person name="Nowrousian M."/>
            <person name="Ottonello S."/>
            <person name="Baldrian P."/>
            <person name="Spatafora J.W."/>
            <person name="Henrissat B."/>
            <person name="Nagy L.G."/>
            <person name="Aury J.M."/>
            <person name="Wincker P."/>
            <person name="Grigoriev I.V."/>
            <person name="Bonfante P."/>
            <person name="Martin F.M."/>
        </authorList>
    </citation>
    <scope>NUCLEOTIDE SEQUENCE [LARGE SCALE GENOMIC DNA]</scope>
    <source>
        <strain evidence="1 2">120613-1</strain>
    </source>
</reference>
<protein>
    <submittedName>
        <fullName evidence="1">Uncharacterized protein</fullName>
    </submittedName>
</protein>
<keyword evidence="2" id="KW-1185">Reference proteome</keyword>
<dbReference type="AlphaFoldDB" id="A0A3N4J8N1"/>
<sequence>MTRICNSRGGKERKKKKKPFDVPKFLDVRITAASGILSLKFRIIIKKSRKVQPIKNKNFLPAKEEVEGEEGRRTAEQNNKSSLLAMIPLAARQRYATIRYMRYGGGNLQPEHFQPVKMPNFKLLRLLNNNFYFFIFSLFFDRKISCGFRK</sequence>
<organism evidence="1 2">
    <name type="scientific">Choiromyces venosus 120613-1</name>
    <dbReference type="NCBI Taxonomy" id="1336337"/>
    <lineage>
        <taxon>Eukaryota</taxon>
        <taxon>Fungi</taxon>
        <taxon>Dikarya</taxon>
        <taxon>Ascomycota</taxon>
        <taxon>Pezizomycotina</taxon>
        <taxon>Pezizomycetes</taxon>
        <taxon>Pezizales</taxon>
        <taxon>Tuberaceae</taxon>
        <taxon>Choiromyces</taxon>
    </lineage>
</organism>
<dbReference type="Proteomes" id="UP000276215">
    <property type="component" value="Unassembled WGS sequence"/>
</dbReference>
<proteinExistence type="predicted"/>
<accession>A0A3N4J8N1</accession>
<evidence type="ECO:0000313" key="2">
    <source>
        <dbReference type="Proteomes" id="UP000276215"/>
    </source>
</evidence>
<gene>
    <name evidence="1" type="ORF">L873DRAFT_122309</name>
</gene>
<dbReference type="EMBL" id="ML120462">
    <property type="protein sequence ID" value="RPA93011.1"/>
    <property type="molecule type" value="Genomic_DNA"/>
</dbReference>
<name>A0A3N4J8N1_9PEZI</name>
<evidence type="ECO:0000313" key="1">
    <source>
        <dbReference type="EMBL" id="RPA93011.1"/>
    </source>
</evidence>